<dbReference type="Gene3D" id="3.30.200.20">
    <property type="entry name" value="Phosphorylase Kinase, domain 1"/>
    <property type="match status" value="1"/>
</dbReference>
<organism evidence="2 3">
    <name type="scientific">Miscanthus lutarioriparius</name>
    <dbReference type="NCBI Taxonomy" id="422564"/>
    <lineage>
        <taxon>Eukaryota</taxon>
        <taxon>Viridiplantae</taxon>
        <taxon>Streptophyta</taxon>
        <taxon>Embryophyta</taxon>
        <taxon>Tracheophyta</taxon>
        <taxon>Spermatophyta</taxon>
        <taxon>Magnoliopsida</taxon>
        <taxon>Liliopsida</taxon>
        <taxon>Poales</taxon>
        <taxon>Poaceae</taxon>
        <taxon>PACMAD clade</taxon>
        <taxon>Panicoideae</taxon>
        <taxon>Andropogonodae</taxon>
        <taxon>Andropogoneae</taxon>
        <taxon>Saccharinae</taxon>
        <taxon>Miscanthus</taxon>
    </lineage>
</organism>
<evidence type="ECO:0000256" key="1">
    <source>
        <dbReference type="SAM" id="MobiDB-lite"/>
    </source>
</evidence>
<comment type="caution">
    <text evidence="2">The sequence shown here is derived from an EMBL/GenBank/DDBJ whole genome shotgun (WGS) entry which is preliminary data.</text>
</comment>
<feature type="compositionally biased region" description="Acidic residues" evidence="1">
    <location>
        <begin position="14"/>
        <end position="26"/>
    </location>
</feature>
<feature type="region of interest" description="Disordered" evidence="1">
    <location>
        <begin position="1"/>
        <end position="27"/>
    </location>
</feature>
<dbReference type="Proteomes" id="UP000604825">
    <property type="component" value="Unassembled WGS sequence"/>
</dbReference>
<proteinExistence type="predicted"/>
<protein>
    <submittedName>
        <fullName evidence="2">Uncharacterized protein</fullName>
    </submittedName>
</protein>
<keyword evidence="3" id="KW-1185">Reference proteome</keyword>
<dbReference type="AlphaFoldDB" id="A0A811QBL3"/>
<accession>A0A811QBL3</accession>
<gene>
    <name evidence="2" type="ORF">NCGR_LOCUS38226</name>
</gene>
<dbReference type="EMBL" id="CAJGYO010000009">
    <property type="protein sequence ID" value="CAD6254623.1"/>
    <property type="molecule type" value="Genomic_DNA"/>
</dbReference>
<evidence type="ECO:0000313" key="3">
    <source>
        <dbReference type="Proteomes" id="UP000604825"/>
    </source>
</evidence>
<reference evidence="2" key="1">
    <citation type="submission" date="2020-10" db="EMBL/GenBank/DDBJ databases">
        <authorList>
            <person name="Han B."/>
            <person name="Lu T."/>
            <person name="Zhao Q."/>
            <person name="Huang X."/>
            <person name="Zhao Y."/>
        </authorList>
    </citation>
    <scope>NUCLEOTIDE SEQUENCE</scope>
</reference>
<evidence type="ECO:0000313" key="2">
    <source>
        <dbReference type="EMBL" id="CAD6254623.1"/>
    </source>
</evidence>
<sequence length="61" mass="6612">MAPDPDLPGCEQAEPPDEVDDPDVEVDPTGRYFRYKEVLGSGALKTVYLPSLSSAVYAVIQ</sequence>
<name>A0A811QBL3_9POAL</name>